<keyword evidence="12" id="KW-1185">Reference proteome</keyword>
<evidence type="ECO:0000259" key="10">
    <source>
        <dbReference type="PROSITE" id="PS50114"/>
    </source>
</evidence>
<reference evidence="11 12" key="1">
    <citation type="submission" date="2023-08" db="EMBL/GenBank/DDBJ databases">
        <title>A Necator americanus chromosomal reference genome.</title>
        <authorList>
            <person name="Ilik V."/>
            <person name="Petrzelkova K.J."/>
            <person name="Pardy F."/>
            <person name="Fuh T."/>
            <person name="Niatou-Singa F.S."/>
            <person name="Gouil Q."/>
            <person name="Baker L."/>
            <person name="Ritchie M.E."/>
            <person name="Jex A.R."/>
            <person name="Gazzola D."/>
            <person name="Li H."/>
            <person name="Toshio Fujiwara R."/>
            <person name="Zhan B."/>
            <person name="Aroian R.V."/>
            <person name="Pafco B."/>
            <person name="Schwarz E.M."/>
        </authorList>
    </citation>
    <scope>NUCLEOTIDE SEQUENCE [LARGE SCALE GENOMIC DNA]</scope>
    <source>
        <strain evidence="11 12">Aroian</strain>
        <tissue evidence="11">Whole animal</tissue>
    </source>
</reference>
<dbReference type="InterPro" id="IPR013088">
    <property type="entry name" value="Znf_NHR/GATA"/>
</dbReference>
<sequence>MTCIGCDLRKAFEVDVSNANLHLTLLCSYLLFRKIKESDVALHSFYPPLTSTQFGRLSVVALLRIDMKSSEAVESKEFEEVVSTDVKPARTSPNSMTVPSDGRFQEAKPTPRSYIAISPPFLPTYPITLASVPPLHEVPTTRTKTKTARPLCHHARYVLEEKPKRSPTANDNMECTNCGTKNTSAWRRSAEGKSECNACNLFFRKNGRKRPASMRRDTIARRYRLSRCDLCALEAQGGGHGNTSQIQKTRARRNGRAKVSETAGEIPRTGFQQPLQTFLPTSVSYVHQNPVMMSYATERTVFNVMNMEQQMASPASQSLTTTEPPLGIAKHEGADGKFGVVAENIEVSQRETQEQYQQFEQQRQKYAGYATKRKAVDDQLRSEFSETINAAKGEDIVDDYVNASAVTPLLREGSVKNSKRHDLDSSFEIFKEKCRGHDDNELVFRSL</sequence>
<evidence type="ECO:0000256" key="9">
    <source>
        <dbReference type="SAM" id="MobiDB-lite"/>
    </source>
</evidence>
<evidence type="ECO:0000256" key="3">
    <source>
        <dbReference type="ARBA" id="ARBA00022771"/>
    </source>
</evidence>
<dbReference type="SMART" id="SM00401">
    <property type="entry name" value="ZnF_GATA"/>
    <property type="match status" value="1"/>
</dbReference>
<dbReference type="PROSITE" id="PS50114">
    <property type="entry name" value="GATA_ZN_FINGER_2"/>
    <property type="match status" value="1"/>
</dbReference>
<comment type="caution">
    <text evidence="11">The sequence shown here is derived from an EMBL/GenBank/DDBJ whole genome shotgun (WGS) entry which is preliminary data.</text>
</comment>
<dbReference type="PANTHER" id="PTHR10071">
    <property type="entry name" value="TRANSCRIPTION FACTOR GATA FAMILY MEMBER"/>
    <property type="match status" value="1"/>
</dbReference>
<dbReference type="EMBL" id="JAVFWL010000003">
    <property type="protein sequence ID" value="KAK6742767.1"/>
    <property type="molecule type" value="Genomic_DNA"/>
</dbReference>
<keyword evidence="7" id="KW-0539">Nucleus</keyword>
<name>A0ABR1CXX5_NECAM</name>
<keyword evidence="6" id="KW-0804">Transcription</keyword>
<dbReference type="CDD" id="cd00202">
    <property type="entry name" value="ZnF_GATA"/>
    <property type="match status" value="1"/>
</dbReference>
<feature type="region of interest" description="Disordered" evidence="9">
    <location>
        <begin position="84"/>
        <end position="107"/>
    </location>
</feature>
<dbReference type="InterPro" id="IPR000679">
    <property type="entry name" value="Znf_GATA"/>
</dbReference>
<accession>A0ABR1CXX5</accession>
<feature type="domain" description="GATA-type" evidence="10">
    <location>
        <begin position="169"/>
        <end position="222"/>
    </location>
</feature>
<dbReference type="SUPFAM" id="SSF57716">
    <property type="entry name" value="Glucocorticoid receptor-like (DNA-binding domain)"/>
    <property type="match status" value="1"/>
</dbReference>
<feature type="region of interest" description="Disordered" evidence="9">
    <location>
        <begin position="239"/>
        <end position="262"/>
    </location>
</feature>
<dbReference type="Pfam" id="PF00320">
    <property type="entry name" value="GATA"/>
    <property type="match status" value="1"/>
</dbReference>
<evidence type="ECO:0000313" key="11">
    <source>
        <dbReference type="EMBL" id="KAK6742767.1"/>
    </source>
</evidence>
<evidence type="ECO:0000256" key="4">
    <source>
        <dbReference type="ARBA" id="ARBA00022833"/>
    </source>
</evidence>
<organism evidence="11 12">
    <name type="scientific">Necator americanus</name>
    <name type="common">Human hookworm</name>
    <dbReference type="NCBI Taxonomy" id="51031"/>
    <lineage>
        <taxon>Eukaryota</taxon>
        <taxon>Metazoa</taxon>
        <taxon>Ecdysozoa</taxon>
        <taxon>Nematoda</taxon>
        <taxon>Chromadorea</taxon>
        <taxon>Rhabditida</taxon>
        <taxon>Rhabditina</taxon>
        <taxon>Rhabditomorpha</taxon>
        <taxon>Strongyloidea</taxon>
        <taxon>Ancylostomatidae</taxon>
        <taxon>Bunostominae</taxon>
        <taxon>Necator</taxon>
    </lineage>
</organism>
<dbReference type="PROSITE" id="PS00344">
    <property type="entry name" value="GATA_ZN_FINGER_1"/>
    <property type="match status" value="1"/>
</dbReference>
<evidence type="ECO:0000256" key="8">
    <source>
        <dbReference type="PROSITE-ProRule" id="PRU00094"/>
    </source>
</evidence>
<keyword evidence="2" id="KW-0479">Metal-binding</keyword>
<dbReference type="InterPro" id="IPR039355">
    <property type="entry name" value="Transcription_factor_GATA"/>
</dbReference>
<dbReference type="Gene3D" id="3.30.50.10">
    <property type="entry name" value="Erythroid Transcription Factor GATA-1, subunit A"/>
    <property type="match status" value="1"/>
</dbReference>
<comment type="subcellular location">
    <subcellularLocation>
        <location evidence="1">Nucleus</location>
    </subcellularLocation>
</comment>
<evidence type="ECO:0000256" key="5">
    <source>
        <dbReference type="ARBA" id="ARBA00023015"/>
    </source>
</evidence>
<evidence type="ECO:0000313" key="12">
    <source>
        <dbReference type="Proteomes" id="UP001303046"/>
    </source>
</evidence>
<keyword evidence="4" id="KW-0862">Zinc</keyword>
<evidence type="ECO:0000256" key="1">
    <source>
        <dbReference type="ARBA" id="ARBA00004123"/>
    </source>
</evidence>
<protein>
    <recommendedName>
        <fullName evidence="10">GATA-type domain-containing protein</fullName>
    </recommendedName>
</protein>
<evidence type="ECO:0000256" key="2">
    <source>
        <dbReference type="ARBA" id="ARBA00022723"/>
    </source>
</evidence>
<keyword evidence="5" id="KW-0805">Transcription regulation</keyword>
<dbReference type="Proteomes" id="UP001303046">
    <property type="component" value="Unassembled WGS sequence"/>
</dbReference>
<keyword evidence="3 8" id="KW-0863">Zinc-finger</keyword>
<gene>
    <name evidence="11" type="primary">Necator_chrIII.g10951</name>
    <name evidence="11" type="ORF">RB195_010186</name>
</gene>
<proteinExistence type="predicted"/>
<dbReference type="PANTHER" id="PTHR10071:SF281">
    <property type="entry name" value="BOX A-BINDING FACTOR-RELATED"/>
    <property type="match status" value="1"/>
</dbReference>
<dbReference type="PRINTS" id="PR00619">
    <property type="entry name" value="GATAZNFINGER"/>
</dbReference>
<evidence type="ECO:0000256" key="6">
    <source>
        <dbReference type="ARBA" id="ARBA00023163"/>
    </source>
</evidence>
<evidence type="ECO:0000256" key="7">
    <source>
        <dbReference type="ARBA" id="ARBA00023242"/>
    </source>
</evidence>